<dbReference type="AlphaFoldDB" id="A0A351RAY2"/>
<evidence type="ECO:0000313" key="7">
    <source>
        <dbReference type="Proteomes" id="UP000264313"/>
    </source>
</evidence>
<dbReference type="SUPFAM" id="SSF55874">
    <property type="entry name" value="ATPase domain of HSP90 chaperone/DNA topoisomerase II/histidine kinase"/>
    <property type="match status" value="1"/>
</dbReference>
<dbReference type="PANTHER" id="PTHR24421:SF58">
    <property type="entry name" value="SIGNAL TRANSDUCTION HISTIDINE-PROTEIN KINASE_PHOSPHATASE UHPB"/>
    <property type="match status" value="1"/>
</dbReference>
<comment type="caution">
    <text evidence="6">The sequence shown here is derived from an EMBL/GenBank/DDBJ whole genome shotgun (WGS) entry which is preliminary data.</text>
</comment>
<evidence type="ECO:0000256" key="3">
    <source>
        <dbReference type="ARBA" id="ARBA00023012"/>
    </source>
</evidence>
<name>A0A351RAY2_9PROT</name>
<dbReference type="PANTHER" id="PTHR24421">
    <property type="entry name" value="NITRATE/NITRITE SENSOR PROTEIN NARX-RELATED"/>
    <property type="match status" value="1"/>
</dbReference>
<proteinExistence type="predicted"/>
<dbReference type="Gene3D" id="1.20.5.1930">
    <property type="match status" value="1"/>
</dbReference>
<keyword evidence="4" id="KW-0812">Transmembrane</keyword>
<dbReference type="Gene3D" id="3.30.565.10">
    <property type="entry name" value="Histidine kinase-like ATPase, C-terminal domain"/>
    <property type="match status" value="1"/>
</dbReference>
<dbReference type="PROSITE" id="PS50109">
    <property type="entry name" value="HIS_KIN"/>
    <property type="match status" value="1"/>
</dbReference>
<keyword evidence="2 6" id="KW-0418">Kinase</keyword>
<evidence type="ECO:0000256" key="4">
    <source>
        <dbReference type="SAM" id="Phobius"/>
    </source>
</evidence>
<dbReference type="CDD" id="cd16917">
    <property type="entry name" value="HATPase_UhpB-NarQ-NarX-like"/>
    <property type="match status" value="1"/>
</dbReference>
<evidence type="ECO:0000259" key="5">
    <source>
        <dbReference type="PROSITE" id="PS50109"/>
    </source>
</evidence>
<feature type="transmembrane region" description="Helical" evidence="4">
    <location>
        <begin position="16"/>
        <end position="34"/>
    </location>
</feature>
<keyword evidence="3" id="KW-0902">Two-component regulatory system</keyword>
<reference evidence="6 7" key="1">
    <citation type="journal article" date="2018" name="Nat. Biotechnol.">
        <title>A standardized bacterial taxonomy based on genome phylogeny substantially revises the tree of life.</title>
        <authorList>
            <person name="Parks D.H."/>
            <person name="Chuvochina M."/>
            <person name="Waite D.W."/>
            <person name="Rinke C."/>
            <person name="Skarshewski A."/>
            <person name="Chaumeil P.A."/>
            <person name="Hugenholtz P."/>
        </authorList>
    </citation>
    <scope>NUCLEOTIDE SEQUENCE [LARGE SCALE GENOMIC DNA]</scope>
    <source>
        <strain evidence="6">UBA9958</strain>
    </source>
</reference>
<keyword evidence="4" id="KW-0472">Membrane</keyword>
<dbReference type="EMBL" id="DNAA01000156">
    <property type="protein sequence ID" value="HBA09203.1"/>
    <property type="molecule type" value="Genomic_DNA"/>
</dbReference>
<feature type="transmembrane region" description="Helical" evidence="4">
    <location>
        <begin position="54"/>
        <end position="70"/>
    </location>
</feature>
<dbReference type="InterPro" id="IPR050482">
    <property type="entry name" value="Sensor_HK_TwoCompSys"/>
</dbReference>
<organism evidence="6 7">
    <name type="scientific">Methylotenera mobilis</name>
    <dbReference type="NCBI Taxonomy" id="359408"/>
    <lineage>
        <taxon>Bacteria</taxon>
        <taxon>Pseudomonadati</taxon>
        <taxon>Pseudomonadota</taxon>
        <taxon>Betaproteobacteria</taxon>
        <taxon>Nitrosomonadales</taxon>
        <taxon>Methylophilaceae</taxon>
        <taxon>Methylotenera</taxon>
    </lineage>
</organism>
<evidence type="ECO:0000313" key="6">
    <source>
        <dbReference type="EMBL" id="HBA09203.1"/>
    </source>
</evidence>
<dbReference type="InterPro" id="IPR011712">
    <property type="entry name" value="Sig_transdc_His_kin_sub3_dim/P"/>
</dbReference>
<dbReference type="Pfam" id="PF02518">
    <property type="entry name" value="HATPase_c"/>
    <property type="match status" value="1"/>
</dbReference>
<dbReference type="GO" id="GO:0000155">
    <property type="term" value="F:phosphorelay sensor kinase activity"/>
    <property type="evidence" value="ECO:0007669"/>
    <property type="project" value="InterPro"/>
</dbReference>
<feature type="domain" description="Histidine kinase" evidence="5">
    <location>
        <begin position="119"/>
        <end position="314"/>
    </location>
</feature>
<keyword evidence="1" id="KW-0808">Transferase</keyword>
<keyword evidence="4" id="KW-1133">Transmembrane helix</keyword>
<dbReference type="Pfam" id="PF07730">
    <property type="entry name" value="HisKA_3"/>
    <property type="match status" value="1"/>
</dbReference>
<dbReference type="InterPro" id="IPR005467">
    <property type="entry name" value="His_kinase_dom"/>
</dbReference>
<dbReference type="STRING" id="1132855.GCA_000384255_02053"/>
<evidence type="ECO:0000256" key="1">
    <source>
        <dbReference type="ARBA" id="ARBA00022679"/>
    </source>
</evidence>
<dbReference type="GO" id="GO:0016020">
    <property type="term" value="C:membrane"/>
    <property type="evidence" value="ECO:0007669"/>
    <property type="project" value="InterPro"/>
</dbReference>
<dbReference type="InterPro" id="IPR003594">
    <property type="entry name" value="HATPase_dom"/>
</dbReference>
<dbReference type="GO" id="GO:0046983">
    <property type="term" value="F:protein dimerization activity"/>
    <property type="evidence" value="ECO:0007669"/>
    <property type="project" value="InterPro"/>
</dbReference>
<accession>A0A351RAY2</accession>
<sequence>MKIKEFWNIRKHSQRDAAVITVVISLIYIFILWIDLAETLTNWFAQYEEVQLDEVPFLLLLIAFGMAWFSRRRMVELNNEIHLRVSAEEKIMQLLVQNKALTRHVLKIQEAERLHLARDLHDDIGQYLLAIRLDASALNLSKKDQNLHASTTLYAKRILANAQHIQEMTRTLMRRLRPAPTSSQDCTAAISILIKEWHEQQPHIQLDINVEACSSLFTEQINITIYRFIQEALTNISKHADALNVSISLKSISNERGRLLCIEIIDDGVGFKAEETSYGMGIIGMRERIDAVNGTFIAKNNISKGVTISAQIPI</sequence>
<gene>
    <name evidence="6" type="ORF">DCW48_06345</name>
</gene>
<evidence type="ECO:0000256" key="2">
    <source>
        <dbReference type="ARBA" id="ARBA00022777"/>
    </source>
</evidence>
<dbReference type="Proteomes" id="UP000264313">
    <property type="component" value="Unassembled WGS sequence"/>
</dbReference>
<protein>
    <submittedName>
        <fullName evidence="6">Two-component sensor histidine kinase</fullName>
    </submittedName>
</protein>
<dbReference type="InterPro" id="IPR036890">
    <property type="entry name" value="HATPase_C_sf"/>
</dbReference>